<proteinExistence type="predicted"/>
<feature type="non-terminal residue" evidence="1">
    <location>
        <position position="1"/>
    </location>
</feature>
<protein>
    <submittedName>
        <fullName evidence="1">Uncharacterized protein</fullName>
    </submittedName>
</protein>
<evidence type="ECO:0000313" key="1">
    <source>
        <dbReference type="EMBL" id="CAL1529471.1"/>
    </source>
</evidence>
<reference evidence="1 2" key="1">
    <citation type="submission" date="2024-04" db="EMBL/GenBank/DDBJ databases">
        <authorList>
            <consortium name="Genoscope - CEA"/>
            <person name="William W."/>
        </authorList>
    </citation>
    <scope>NUCLEOTIDE SEQUENCE [LARGE SCALE GENOMIC DNA]</scope>
</reference>
<comment type="caution">
    <text evidence="1">The sequence shown here is derived from an EMBL/GenBank/DDBJ whole genome shotgun (WGS) entry which is preliminary data.</text>
</comment>
<evidence type="ECO:0000313" key="2">
    <source>
        <dbReference type="Proteomes" id="UP001497497"/>
    </source>
</evidence>
<organism evidence="1 2">
    <name type="scientific">Lymnaea stagnalis</name>
    <name type="common">Great pond snail</name>
    <name type="synonym">Helix stagnalis</name>
    <dbReference type="NCBI Taxonomy" id="6523"/>
    <lineage>
        <taxon>Eukaryota</taxon>
        <taxon>Metazoa</taxon>
        <taxon>Spiralia</taxon>
        <taxon>Lophotrochozoa</taxon>
        <taxon>Mollusca</taxon>
        <taxon>Gastropoda</taxon>
        <taxon>Heterobranchia</taxon>
        <taxon>Euthyneura</taxon>
        <taxon>Panpulmonata</taxon>
        <taxon>Hygrophila</taxon>
        <taxon>Lymnaeoidea</taxon>
        <taxon>Lymnaeidae</taxon>
        <taxon>Lymnaea</taxon>
    </lineage>
</organism>
<keyword evidence="2" id="KW-1185">Reference proteome</keyword>
<accession>A0AAV2H6Y7</accession>
<feature type="non-terminal residue" evidence="1">
    <location>
        <position position="106"/>
    </location>
</feature>
<gene>
    <name evidence="1" type="ORF">GSLYS_00003626001</name>
</gene>
<dbReference type="EMBL" id="CAXITT010000049">
    <property type="protein sequence ID" value="CAL1529471.1"/>
    <property type="molecule type" value="Genomic_DNA"/>
</dbReference>
<dbReference type="Proteomes" id="UP001497497">
    <property type="component" value="Unassembled WGS sequence"/>
</dbReference>
<name>A0AAV2H6Y7_LYMST</name>
<sequence length="106" mass="12102">AKLCDAKKTNLISALENAKKMLKKRKGETKRTIESEFDDILKNIAEARPNHLNISLAQSSIKNKIMLLKSRIGDHYKKKFRECEQNLTQLDSRVDAFSAVKKEIDG</sequence>
<dbReference type="AlphaFoldDB" id="A0AAV2H6Y7"/>